<dbReference type="InterPro" id="IPR043519">
    <property type="entry name" value="NT_sf"/>
</dbReference>
<proteinExistence type="predicted"/>
<dbReference type="Proteomes" id="UP001332192">
    <property type="component" value="Chromosome"/>
</dbReference>
<keyword evidence="2" id="KW-1185">Reference proteome</keyword>
<protein>
    <submittedName>
        <fullName evidence="1">DUF309 domain-containing protein</fullName>
    </submittedName>
</protein>
<dbReference type="SUPFAM" id="SSF81301">
    <property type="entry name" value="Nucleotidyltransferase"/>
    <property type="match status" value="1"/>
</dbReference>
<dbReference type="Pfam" id="PF03745">
    <property type="entry name" value="DUF309"/>
    <property type="match status" value="1"/>
</dbReference>
<dbReference type="Gene3D" id="1.10.3450.10">
    <property type="entry name" value="TTHA0068-like"/>
    <property type="match status" value="1"/>
</dbReference>
<evidence type="ECO:0000313" key="2">
    <source>
        <dbReference type="Proteomes" id="UP001332192"/>
    </source>
</evidence>
<dbReference type="CDD" id="cd05403">
    <property type="entry name" value="NT_KNTase_like"/>
    <property type="match status" value="1"/>
</dbReference>
<gene>
    <name evidence="1" type="ORF">U7230_11065</name>
</gene>
<name>A0ABZ1BWX0_9FIRM</name>
<dbReference type="InterPro" id="IPR005500">
    <property type="entry name" value="DUF309"/>
</dbReference>
<reference evidence="1 2" key="1">
    <citation type="journal article" date="2024" name="Front. Microbiol.">
        <title>Novel thermophilic genera Geochorda gen. nov. and Carboxydochorda gen. nov. from the deep terrestrial subsurface reveal the ecophysiological diversity in the class Limnochordia.</title>
        <authorList>
            <person name="Karnachuk O.V."/>
            <person name="Lukina A.P."/>
            <person name="Avakyan M.R."/>
            <person name="Kadnikov V.V."/>
            <person name="Begmatov S."/>
            <person name="Beletsky A.V."/>
            <person name="Vlasova K.G."/>
            <person name="Novikov A.A."/>
            <person name="Shcherbakova V.A."/>
            <person name="Mardanov A.V."/>
            <person name="Ravin N.V."/>
        </authorList>
    </citation>
    <scope>NUCLEOTIDE SEQUENCE [LARGE SCALE GENOMIC DNA]</scope>
    <source>
        <strain evidence="1 2">L945</strain>
    </source>
</reference>
<dbReference type="SUPFAM" id="SSF140663">
    <property type="entry name" value="TTHA0068-like"/>
    <property type="match status" value="1"/>
</dbReference>
<dbReference type="Gene3D" id="3.30.460.10">
    <property type="entry name" value="Beta Polymerase, domain 2"/>
    <property type="match status" value="1"/>
</dbReference>
<evidence type="ECO:0000313" key="1">
    <source>
        <dbReference type="EMBL" id="WRP16627.1"/>
    </source>
</evidence>
<organism evidence="1 2">
    <name type="scientific">Carboxydichorda subterranea</name>
    <dbReference type="NCBI Taxonomy" id="3109565"/>
    <lineage>
        <taxon>Bacteria</taxon>
        <taxon>Bacillati</taxon>
        <taxon>Bacillota</taxon>
        <taxon>Limnochordia</taxon>
        <taxon>Limnochordales</taxon>
        <taxon>Geochordaceae</taxon>
        <taxon>Carboxydichorda</taxon>
    </lineage>
</organism>
<dbReference type="InterPro" id="IPR023203">
    <property type="entry name" value="TTHA0068_sf"/>
</dbReference>
<sequence length="398" mass="44588">MVSSERAGKLQWPVLGPPFDGALQSAVRLILERMGGIEHLLALYAAGSVVRGEGGPLSDLDLFAVHDHRWRQRVQVRLNGVPVEIFFNPPSQIRRDFEEERRRRRAPTAHMIATGFAMVEADQRARALREQARAMLDAGPPPLGLEEAVRMRYVAASLLEDAIDSQSTDPMSSLLLAARAVDGALRYRCAVAGRWEPRDKELATRTCEIDPALLQLLRAFHGAPDLASRIEAARRVVLRCTGVDGSFDWESPREFVVDPAWPVALVTFVDLFNTRRYWHAHEALEPEWRRTRSDFYRGLILYASAFVHAQRGNPSGVLHQLRKARERLARYAPSYLGLDVAAILEEAARVEARIAGQAGLPRGKELRAMMEWPSLHLDANRYAGTEPELAMPGDEPRS</sequence>
<dbReference type="EMBL" id="CP141615">
    <property type="protein sequence ID" value="WRP16627.1"/>
    <property type="molecule type" value="Genomic_DNA"/>
</dbReference>
<dbReference type="RefSeq" id="WP_324715899.1">
    <property type="nucleotide sequence ID" value="NZ_CP141615.1"/>
</dbReference>
<accession>A0ABZ1BWX0</accession>